<evidence type="ECO:0000313" key="7">
    <source>
        <dbReference type="EMBL" id="KAF3532513.1"/>
    </source>
</evidence>
<keyword evidence="5" id="KW-0237">DNA synthesis</keyword>
<dbReference type="EC" id="2.7.1.21" evidence="5"/>
<keyword evidence="3 5" id="KW-0418">Kinase</keyword>
<protein>
    <recommendedName>
        <fullName evidence="5">Thymidine kinase</fullName>
        <ecNumber evidence="5">2.7.1.21</ecNumber>
    </recommendedName>
</protein>
<evidence type="ECO:0000313" key="8">
    <source>
        <dbReference type="Proteomes" id="UP000266723"/>
    </source>
</evidence>
<proteinExistence type="inferred from homology"/>
<sequence length="239" mass="26733">MDGYDLYVAFQWCLFVFHVSPSSLRSLLIPPRDPILSHHHAVAHEGFGFPCLILSDLMLFPARFRQDAYDKDADDDGKTVIVAVVDTLTGSSPYVKVSPSSLRSLLIPPRDPILSHHHAVAHEGFGFPCLILSDLMLFPARFRQDAYDKDADDDGKTVIVAVVDSDYLRRSFADVLKFLPITDSVTKLTARCEVCGQKVFFTARKTCDTRTELIGGADVYILVFLKHYINNQIVIKASK</sequence>
<evidence type="ECO:0000256" key="1">
    <source>
        <dbReference type="ARBA" id="ARBA00022679"/>
    </source>
</evidence>
<keyword evidence="4 5" id="KW-0067">ATP-binding</keyword>
<evidence type="ECO:0000256" key="2">
    <source>
        <dbReference type="ARBA" id="ARBA00022741"/>
    </source>
</evidence>
<dbReference type="Gene3D" id="3.30.60.20">
    <property type="match status" value="1"/>
</dbReference>
<name>A0ABQ7BIY0_BRACR</name>
<dbReference type="PANTHER" id="PTHR11441:SF12">
    <property type="entry name" value="THYMIDINE KINASE A"/>
    <property type="match status" value="1"/>
</dbReference>
<comment type="catalytic activity">
    <reaction evidence="5">
        <text>thymidine + ATP = dTMP + ADP + H(+)</text>
        <dbReference type="Rhea" id="RHEA:19129"/>
        <dbReference type="ChEBI" id="CHEBI:15378"/>
        <dbReference type="ChEBI" id="CHEBI:17748"/>
        <dbReference type="ChEBI" id="CHEBI:30616"/>
        <dbReference type="ChEBI" id="CHEBI:63528"/>
        <dbReference type="ChEBI" id="CHEBI:456216"/>
        <dbReference type="EC" id="2.7.1.21"/>
    </reaction>
</comment>
<evidence type="ECO:0000256" key="3">
    <source>
        <dbReference type="ARBA" id="ARBA00022777"/>
    </source>
</evidence>
<organism evidence="7 8">
    <name type="scientific">Brassica cretica</name>
    <name type="common">Mustard</name>
    <dbReference type="NCBI Taxonomy" id="69181"/>
    <lineage>
        <taxon>Eukaryota</taxon>
        <taxon>Viridiplantae</taxon>
        <taxon>Streptophyta</taxon>
        <taxon>Embryophyta</taxon>
        <taxon>Tracheophyta</taxon>
        <taxon>Spermatophyta</taxon>
        <taxon>Magnoliopsida</taxon>
        <taxon>eudicotyledons</taxon>
        <taxon>Gunneridae</taxon>
        <taxon>Pentapetalae</taxon>
        <taxon>rosids</taxon>
        <taxon>malvids</taxon>
        <taxon>Brassicales</taxon>
        <taxon>Brassicaceae</taxon>
        <taxon>Brassiceae</taxon>
        <taxon>Brassica</taxon>
    </lineage>
</organism>
<evidence type="ECO:0000256" key="5">
    <source>
        <dbReference type="RuleBase" id="RU000544"/>
    </source>
</evidence>
<keyword evidence="2 5" id="KW-0547">Nucleotide-binding</keyword>
<evidence type="ECO:0000256" key="4">
    <source>
        <dbReference type="ARBA" id="ARBA00022840"/>
    </source>
</evidence>
<accession>A0ABQ7BIY0</accession>
<dbReference type="EMBL" id="QGKV02001507">
    <property type="protein sequence ID" value="KAF3532513.1"/>
    <property type="molecule type" value="Genomic_DNA"/>
</dbReference>
<dbReference type="Proteomes" id="UP000266723">
    <property type="component" value="Unassembled WGS sequence"/>
</dbReference>
<keyword evidence="8" id="KW-1185">Reference proteome</keyword>
<evidence type="ECO:0000256" key="6">
    <source>
        <dbReference type="RuleBase" id="RU004165"/>
    </source>
</evidence>
<dbReference type="InterPro" id="IPR001267">
    <property type="entry name" value="Thymidine_kinase"/>
</dbReference>
<keyword evidence="1 5" id="KW-0808">Transferase</keyword>
<comment type="similarity">
    <text evidence="6">Belongs to the thymidine kinase family.</text>
</comment>
<dbReference type="Pfam" id="PF00265">
    <property type="entry name" value="TK"/>
    <property type="match status" value="1"/>
</dbReference>
<comment type="caution">
    <text evidence="7">The sequence shown here is derived from an EMBL/GenBank/DDBJ whole genome shotgun (WGS) entry which is preliminary data.</text>
</comment>
<reference evidence="7 8" key="1">
    <citation type="journal article" date="2020" name="BMC Genomics">
        <title>Intraspecific diversification of the crop wild relative Brassica cretica Lam. using demographic model selection.</title>
        <authorList>
            <person name="Kioukis A."/>
            <person name="Michalopoulou V.A."/>
            <person name="Briers L."/>
            <person name="Pirintsos S."/>
            <person name="Studholme D.J."/>
            <person name="Pavlidis P."/>
            <person name="Sarris P.F."/>
        </authorList>
    </citation>
    <scope>NUCLEOTIDE SEQUENCE [LARGE SCALE GENOMIC DNA]</scope>
    <source>
        <strain evidence="8">cv. PFS-1207/04</strain>
    </source>
</reference>
<dbReference type="PANTHER" id="PTHR11441">
    <property type="entry name" value="THYMIDINE KINASE"/>
    <property type="match status" value="1"/>
</dbReference>
<gene>
    <name evidence="7" type="ORF">DY000_02040607</name>
</gene>